<gene>
    <name evidence="1" type="ORF">D9Q98_004664</name>
</gene>
<keyword evidence="2" id="KW-1185">Reference proteome</keyword>
<dbReference type="AlphaFoldDB" id="A0A9D4TQ22"/>
<name>A0A9D4TQ22_CHLVU</name>
<reference evidence="1" key="2">
    <citation type="submission" date="2020-11" db="EMBL/GenBank/DDBJ databases">
        <authorList>
            <person name="Cecchin M."/>
            <person name="Marcolungo L."/>
            <person name="Rossato M."/>
            <person name="Girolomoni L."/>
            <person name="Cosentino E."/>
            <person name="Cuine S."/>
            <person name="Li-Beisson Y."/>
            <person name="Delledonne M."/>
            <person name="Ballottari M."/>
        </authorList>
    </citation>
    <scope>NUCLEOTIDE SEQUENCE</scope>
    <source>
        <strain evidence="1">211/11P</strain>
        <tissue evidence="1">Whole cell</tissue>
    </source>
</reference>
<sequence>MMTALAPSSRVAFCGQRPAGRPVIASRLSAPRRSVSVRAAADDTDVGAAGTAAIALGLLANPICLWSEYTLKTTGAGLPPGPGGALGAAEGISYLVVLGVVGWSLATKVSTGSGLPAGPSGLLGAVEGFSYLSLLAGIVVFGLKFAEAGSLPGITG</sequence>
<dbReference type="PANTHER" id="PTHR37231">
    <property type="entry name" value="EXPRESSED PROTEIN"/>
    <property type="match status" value="1"/>
</dbReference>
<dbReference type="PANTHER" id="PTHR37231:SF2">
    <property type="entry name" value="EXPRESSED PROTEIN"/>
    <property type="match status" value="1"/>
</dbReference>
<evidence type="ECO:0000313" key="1">
    <source>
        <dbReference type="EMBL" id="KAI3431615.1"/>
    </source>
</evidence>
<comment type="caution">
    <text evidence="1">The sequence shown here is derived from an EMBL/GenBank/DDBJ whole genome shotgun (WGS) entry which is preliminary data.</text>
</comment>
<reference evidence="1" key="1">
    <citation type="journal article" date="2019" name="Plant J.">
        <title>Chlorella vulgaris genome assembly and annotation reveals the molecular basis for metabolic acclimation to high light conditions.</title>
        <authorList>
            <person name="Cecchin M."/>
            <person name="Marcolungo L."/>
            <person name="Rossato M."/>
            <person name="Girolomoni L."/>
            <person name="Cosentino E."/>
            <person name="Cuine S."/>
            <person name="Li-Beisson Y."/>
            <person name="Delledonne M."/>
            <person name="Ballottari M."/>
        </authorList>
    </citation>
    <scope>NUCLEOTIDE SEQUENCE</scope>
    <source>
        <strain evidence="1">211/11P</strain>
    </source>
</reference>
<protein>
    <submittedName>
        <fullName evidence="1">Uncharacterized protein</fullName>
    </submittedName>
</protein>
<organism evidence="1 2">
    <name type="scientific">Chlorella vulgaris</name>
    <name type="common">Green alga</name>
    <dbReference type="NCBI Taxonomy" id="3077"/>
    <lineage>
        <taxon>Eukaryota</taxon>
        <taxon>Viridiplantae</taxon>
        <taxon>Chlorophyta</taxon>
        <taxon>core chlorophytes</taxon>
        <taxon>Trebouxiophyceae</taxon>
        <taxon>Chlorellales</taxon>
        <taxon>Chlorellaceae</taxon>
        <taxon>Chlorella clade</taxon>
        <taxon>Chlorella</taxon>
    </lineage>
</organism>
<accession>A0A9D4TQ22</accession>
<proteinExistence type="predicted"/>
<dbReference type="EMBL" id="SIDB01000006">
    <property type="protein sequence ID" value="KAI3431615.1"/>
    <property type="molecule type" value="Genomic_DNA"/>
</dbReference>
<dbReference type="Proteomes" id="UP001055712">
    <property type="component" value="Unassembled WGS sequence"/>
</dbReference>
<dbReference type="OrthoDB" id="2015857at2759"/>
<evidence type="ECO:0000313" key="2">
    <source>
        <dbReference type="Proteomes" id="UP001055712"/>
    </source>
</evidence>